<sequence length="151" mass="16390">MLQQSWVWTGDMTLLFHCSNKGSIVENCMVTVPLSKEPYSPNICSPGAVHGCPLLFVSCYVHEMATRCRTPPCSPPGPEYTRIIEELMGLTPCYRIAGERLDYAARAAQLESPCTVARETPSRGCVSVSVEPAVGAGAEGDGRLCECEHPR</sequence>
<reference evidence="1" key="1">
    <citation type="submission" date="2020-03" db="EMBL/GenBank/DDBJ databases">
        <authorList>
            <person name="Weist P."/>
        </authorList>
    </citation>
    <scope>NUCLEOTIDE SEQUENCE</scope>
</reference>
<name>A0A9N7W2C7_PLEPL</name>
<dbReference type="EMBL" id="CADEAL010004414">
    <property type="protein sequence ID" value="CAB1459026.1"/>
    <property type="molecule type" value="Genomic_DNA"/>
</dbReference>
<proteinExistence type="predicted"/>
<dbReference type="AlphaFoldDB" id="A0A9N7W2C7"/>
<keyword evidence="2" id="KW-1185">Reference proteome</keyword>
<gene>
    <name evidence="1" type="ORF">PLEPLA_LOCUS46862</name>
</gene>
<organism evidence="1 2">
    <name type="scientific">Pleuronectes platessa</name>
    <name type="common">European plaice</name>
    <dbReference type="NCBI Taxonomy" id="8262"/>
    <lineage>
        <taxon>Eukaryota</taxon>
        <taxon>Metazoa</taxon>
        <taxon>Chordata</taxon>
        <taxon>Craniata</taxon>
        <taxon>Vertebrata</taxon>
        <taxon>Euteleostomi</taxon>
        <taxon>Actinopterygii</taxon>
        <taxon>Neopterygii</taxon>
        <taxon>Teleostei</taxon>
        <taxon>Neoteleostei</taxon>
        <taxon>Acanthomorphata</taxon>
        <taxon>Carangaria</taxon>
        <taxon>Pleuronectiformes</taxon>
        <taxon>Pleuronectoidei</taxon>
        <taxon>Pleuronectidae</taxon>
        <taxon>Pleuronectes</taxon>
    </lineage>
</organism>
<evidence type="ECO:0000313" key="1">
    <source>
        <dbReference type="EMBL" id="CAB1459026.1"/>
    </source>
</evidence>
<comment type="caution">
    <text evidence="1">The sequence shown here is derived from an EMBL/GenBank/DDBJ whole genome shotgun (WGS) entry which is preliminary data.</text>
</comment>
<dbReference type="Proteomes" id="UP001153269">
    <property type="component" value="Unassembled WGS sequence"/>
</dbReference>
<accession>A0A9N7W2C7</accession>
<evidence type="ECO:0000313" key="2">
    <source>
        <dbReference type="Proteomes" id="UP001153269"/>
    </source>
</evidence>
<protein>
    <submittedName>
        <fullName evidence="1">Uncharacterized protein</fullName>
    </submittedName>
</protein>